<dbReference type="PANTHER" id="PTHR43156">
    <property type="entry name" value="STAGE II SPORULATION PROTEIN E-RELATED"/>
    <property type="match status" value="1"/>
</dbReference>
<proteinExistence type="predicted"/>
<keyword evidence="1" id="KW-0378">Hydrolase</keyword>
<feature type="domain" description="GAF" evidence="2">
    <location>
        <begin position="380"/>
        <end position="513"/>
    </location>
</feature>
<dbReference type="InterPro" id="IPR001932">
    <property type="entry name" value="PPM-type_phosphatase-like_dom"/>
</dbReference>
<evidence type="ECO:0000259" key="3">
    <source>
        <dbReference type="SMART" id="SM00331"/>
    </source>
</evidence>
<dbReference type="Gene3D" id="3.30.450.40">
    <property type="match status" value="2"/>
</dbReference>
<dbReference type="AlphaFoldDB" id="A0A2U3N6J8"/>
<dbReference type="InterPro" id="IPR052016">
    <property type="entry name" value="Bact_Sigma-Reg"/>
</dbReference>
<dbReference type="Pfam" id="PF13185">
    <property type="entry name" value="GAF_2"/>
    <property type="match status" value="2"/>
</dbReference>
<organism evidence="4 5">
    <name type="scientific">Mycobacterium terramassiliense</name>
    <dbReference type="NCBI Taxonomy" id="1841859"/>
    <lineage>
        <taxon>Bacteria</taxon>
        <taxon>Bacillati</taxon>
        <taxon>Actinomycetota</taxon>
        <taxon>Actinomycetes</taxon>
        <taxon>Mycobacteriales</taxon>
        <taxon>Mycobacteriaceae</taxon>
        <taxon>Mycobacterium</taxon>
    </lineage>
</organism>
<protein>
    <submittedName>
        <fullName evidence="4">ATPase</fullName>
    </submittedName>
</protein>
<dbReference type="InterPro" id="IPR036457">
    <property type="entry name" value="PPM-type-like_dom_sf"/>
</dbReference>
<dbReference type="InterPro" id="IPR003018">
    <property type="entry name" value="GAF"/>
</dbReference>
<dbReference type="Pfam" id="PF13581">
    <property type="entry name" value="HATPase_c_2"/>
    <property type="match status" value="1"/>
</dbReference>
<evidence type="ECO:0000313" key="4">
    <source>
        <dbReference type="EMBL" id="SPM27148.1"/>
    </source>
</evidence>
<dbReference type="SUPFAM" id="SSF55781">
    <property type="entry name" value="GAF domain-like"/>
    <property type="match status" value="3"/>
</dbReference>
<dbReference type="Gene3D" id="3.60.40.10">
    <property type="entry name" value="PPM-type phosphatase domain"/>
    <property type="match status" value="1"/>
</dbReference>
<feature type="domain" description="GAF" evidence="2">
    <location>
        <begin position="226"/>
        <end position="371"/>
    </location>
</feature>
<evidence type="ECO:0000259" key="2">
    <source>
        <dbReference type="SMART" id="SM00065"/>
    </source>
</evidence>
<dbReference type="InterPro" id="IPR029016">
    <property type="entry name" value="GAF-like_dom_sf"/>
</dbReference>
<dbReference type="EMBL" id="FTRV01000009">
    <property type="protein sequence ID" value="SPM27148.1"/>
    <property type="molecule type" value="Genomic_DNA"/>
</dbReference>
<dbReference type="STRING" id="1841859.GCA_900157385_00619"/>
<dbReference type="GO" id="GO:0016791">
    <property type="term" value="F:phosphatase activity"/>
    <property type="evidence" value="ECO:0007669"/>
    <property type="project" value="TreeGrafter"/>
</dbReference>
<sequence>MDDGPDLTTKFVAMGDDERDESAFTWQGQRELVGPVHEQLDELVAARDQLEQLVRIIVEIGSDLDLDVTLQRIVDAAMELTGAPYAALGIRAPDGSLASFVHAGIDDDTARRLGELPVGRGLRIDDVSGDPRASGLHADGTAILALLGIPITVRAADFGSLYLADDRPGRVFSDIQEGAVRAMATAAAAAIDNARLFERERESAKWTKASREITTALLSGAPQTGPLQLIVNRALELADAEQAILLVPKEPDLPADEVDTLVVAATAGRYSSEVIGRQVPMEGSTTGGVARRGLPLITDSFQYPIEGFTDVGERSATVMPLIADDRVLGVIAVARHPQQPPFDTDYLELVSDFARHAAIALALAAGREHALNQELAQADTVDDALRAVAEELRRLWRARRVLAVTFPAHGSSTETAYSAPQVVSVGEPTQWADLPADTRQMLGSLRDGDLLTPNATKSGTAGIALQHPEGVLVVWLDLAERRPFTLEDQTLLTVLAGRLGQGLQRVHQVDQQRETALALQHAILGPAELPHGFAVRYQAASAPLQVGGDWFDIVDLEDGRIAMIVGDCVGHGLAAATVMGQMRSACRALLFDNPSPAAALAGMDRFAARLPGAQCTTAVCAVLHRDTGELVYSSAGHPPPILVHSDGTTEMLDDGHTIALGVRSSWPRPEAHVTIPARATLLLYTDGLVERRRSALQQGISRAAALLQDGRTSTLDELANHIMSGLAPSGGYQDDVVLLLYRHPAPLELTFPADVSQLAPARTALRTWLTQARVDPDQTVDVLVAAGEAVANAIEHGHRHAPEGTIVLGATALVDQVQLTITDTGSWKPPQPAGATNRGRGIALMRGLMQDVTISPGAAGTTVHLSARITS</sequence>
<feature type="domain" description="GAF" evidence="2">
    <location>
        <begin position="65"/>
        <end position="201"/>
    </location>
</feature>
<feature type="domain" description="PPM-type phosphatase" evidence="3">
    <location>
        <begin position="531"/>
        <end position="743"/>
    </location>
</feature>
<dbReference type="InterPro" id="IPR036890">
    <property type="entry name" value="HATPase_C_sf"/>
</dbReference>
<dbReference type="Gene3D" id="3.30.565.10">
    <property type="entry name" value="Histidine kinase-like ATPase, C-terminal domain"/>
    <property type="match status" value="1"/>
</dbReference>
<keyword evidence="5" id="KW-1185">Reference proteome</keyword>
<dbReference type="Proteomes" id="UP000241595">
    <property type="component" value="Unassembled WGS sequence"/>
</dbReference>
<dbReference type="SUPFAM" id="SSF55874">
    <property type="entry name" value="ATPase domain of HSP90 chaperone/DNA topoisomerase II/histidine kinase"/>
    <property type="match status" value="1"/>
</dbReference>
<evidence type="ECO:0000256" key="1">
    <source>
        <dbReference type="ARBA" id="ARBA00022801"/>
    </source>
</evidence>
<dbReference type="SMART" id="SM00331">
    <property type="entry name" value="PP2C_SIG"/>
    <property type="match status" value="1"/>
</dbReference>
<dbReference type="SUPFAM" id="SSF81606">
    <property type="entry name" value="PP2C-like"/>
    <property type="match status" value="1"/>
</dbReference>
<dbReference type="InterPro" id="IPR003594">
    <property type="entry name" value="HATPase_dom"/>
</dbReference>
<dbReference type="CDD" id="cd16936">
    <property type="entry name" value="HATPase_RsbW-like"/>
    <property type="match status" value="1"/>
</dbReference>
<dbReference type="Pfam" id="PF07228">
    <property type="entry name" value="SpoIIE"/>
    <property type="match status" value="1"/>
</dbReference>
<name>A0A2U3N6J8_9MYCO</name>
<gene>
    <name evidence="4" type="ORF">MTAB308_623</name>
</gene>
<dbReference type="SMART" id="SM00065">
    <property type="entry name" value="GAF"/>
    <property type="match status" value="3"/>
</dbReference>
<accession>A0A2U3N6J8</accession>
<evidence type="ECO:0000313" key="5">
    <source>
        <dbReference type="Proteomes" id="UP000241595"/>
    </source>
</evidence>
<dbReference type="PANTHER" id="PTHR43156:SF2">
    <property type="entry name" value="STAGE II SPORULATION PROTEIN E"/>
    <property type="match status" value="1"/>
</dbReference>
<reference evidence="4 5" key="1">
    <citation type="submission" date="2017-01" db="EMBL/GenBank/DDBJ databases">
        <authorList>
            <consortium name="Urmite Genomes"/>
        </authorList>
    </citation>
    <scope>NUCLEOTIDE SEQUENCE [LARGE SCALE GENOMIC DNA]</scope>
    <source>
        <strain evidence="4 5">AB308</strain>
    </source>
</reference>